<dbReference type="InterPro" id="IPR003339">
    <property type="entry name" value="ABC/ECF_trnsptr_transmembrane"/>
</dbReference>
<comment type="caution">
    <text evidence="7">The sequence shown here is derived from an EMBL/GenBank/DDBJ whole genome shotgun (WGS) entry which is preliminary data.</text>
</comment>
<proteinExistence type="inferred from homology"/>
<comment type="subcellular location">
    <subcellularLocation>
        <location evidence="1">Membrane</location>
        <topology evidence="1">Multi-pass membrane protein</topology>
    </subcellularLocation>
</comment>
<evidence type="ECO:0000256" key="4">
    <source>
        <dbReference type="ARBA" id="ARBA00022989"/>
    </source>
</evidence>
<evidence type="ECO:0000256" key="6">
    <source>
        <dbReference type="SAM" id="Phobius"/>
    </source>
</evidence>
<gene>
    <name evidence="7" type="ORF">GPA25_08580</name>
</gene>
<feature type="transmembrane region" description="Helical" evidence="6">
    <location>
        <begin position="184"/>
        <end position="201"/>
    </location>
</feature>
<accession>A0ABX1QCR4</accession>
<dbReference type="EMBL" id="WTVQ01000011">
    <property type="protein sequence ID" value="NMG74816.1"/>
    <property type="molecule type" value="Genomic_DNA"/>
</dbReference>
<evidence type="ECO:0000313" key="8">
    <source>
        <dbReference type="Proteomes" id="UP000648984"/>
    </source>
</evidence>
<keyword evidence="3 6" id="KW-0812">Transmembrane</keyword>
<reference evidence="7 8" key="1">
    <citation type="submission" date="2019-12" db="EMBL/GenBank/DDBJ databases">
        <title>Comparative genomics gives insights into the taxonomy of the Azoarcus-Aromatoleum group and reveals separate origins of nif in the plant-associated Azoarcus and non-plant-associated Aromatoleum sub-groups.</title>
        <authorList>
            <person name="Lafos M."/>
            <person name="Maluk M."/>
            <person name="Batista M."/>
            <person name="Junghare M."/>
            <person name="Carmona M."/>
            <person name="Faoro H."/>
            <person name="Cruz L.M."/>
            <person name="Battistoni F."/>
            <person name="De Souza E."/>
            <person name="Pedrosa F."/>
            <person name="Chen W.-M."/>
            <person name="Poole P.S."/>
            <person name="Dixon R.A."/>
            <person name="James E.K."/>
        </authorList>
    </citation>
    <scope>NUCLEOTIDE SEQUENCE [LARGE SCALE GENOMIC DNA]</scope>
    <source>
        <strain evidence="7 8">22Lin</strain>
    </source>
</reference>
<dbReference type="Proteomes" id="UP000648984">
    <property type="component" value="Unassembled WGS sequence"/>
</dbReference>
<evidence type="ECO:0000256" key="1">
    <source>
        <dbReference type="ARBA" id="ARBA00004141"/>
    </source>
</evidence>
<feature type="transmembrane region" description="Helical" evidence="6">
    <location>
        <begin position="84"/>
        <end position="106"/>
    </location>
</feature>
<sequence>MHSGMLILLWMTGVAVVQFLSPLWLFATLVGCAFGAWWFAPLRSLRLLRRVRFLVLAILVLFAGFTPGDALWTAFQSVSPSREGVMLAAEHAGRLLAVVLCVALLLERLSVNRLVSGLYALLQPFERFGLPTERLAVRLMLVLRYVETVPRGGWQGWLDDDIDLDGDFAEPVVIGRECLAGREIALLVLLAAGGMMWLGVWR</sequence>
<evidence type="ECO:0000313" key="7">
    <source>
        <dbReference type="EMBL" id="NMG74816.1"/>
    </source>
</evidence>
<keyword evidence="8" id="KW-1185">Reference proteome</keyword>
<evidence type="ECO:0008006" key="9">
    <source>
        <dbReference type="Google" id="ProtNLM"/>
    </source>
</evidence>
<feature type="transmembrane region" description="Helical" evidence="6">
    <location>
        <begin position="6"/>
        <end position="39"/>
    </location>
</feature>
<keyword evidence="5 6" id="KW-0472">Membrane</keyword>
<dbReference type="Pfam" id="PF02361">
    <property type="entry name" value="CbiQ"/>
    <property type="match status" value="1"/>
</dbReference>
<evidence type="ECO:0000256" key="2">
    <source>
        <dbReference type="ARBA" id="ARBA00008564"/>
    </source>
</evidence>
<name>A0ABX1QCR4_9RHOO</name>
<keyword evidence="4 6" id="KW-1133">Transmembrane helix</keyword>
<feature type="transmembrane region" description="Helical" evidence="6">
    <location>
        <begin position="51"/>
        <end position="72"/>
    </location>
</feature>
<protein>
    <recommendedName>
        <fullName evidence="9">Cobalt transport protein</fullName>
    </recommendedName>
</protein>
<comment type="similarity">
    <text evidence="2">Belongs to the CbiQ family.</text>
</comment>
<evidence type="ECO:0000256" key="3">
    <source>
        <dbReference type="ARBA" id="ARBA00022692"/>
    </source>
</evidence>
<organism evidence="7 8">
    <name type="scientific">Aromatoleum diolicum</name>
    <dbReference type="NCBI Taxonomy" id="75796"/>
    <lineage>
        <taxon>Bacteria</taxon>
        <taxon>Pseudomonadati</taxon>
        <taxon>Pseudomonadota</taxon>
        <taxon>Betaproteobacteria</taxon>
        <taxon>Rhodocyclales</taxon>
        <taxon>Rhodocyclaceae</taxon>
        <taxon>Aromatoleum</taxon>
    </lineage>
</organism>
<evidence type="ECO:0000256" key="5">
    <source>
        <dbReference type="ARBA" id="ARBA00023136"/>
    </source>
</evidence>